<dbReference type="RefSeq" id="WP_162370708.1">
    <property type="nucleotide sequence ID" value="NZ_JAAEEH010000025.1"/>
</dbReference>
<evidence type="ECO:0000256" key="3">
    <source>
        <dbReference type="SAM" id="Phobius"/>
    </source>
</evidence>
<dbReference type="Pfam" id="PF07155">
    <property type="entry name" value="ECF-ribofla_trS"/>
    <property type="match status" value="1"/>
</dbReference>
<gene>
    <name evidence="4" type="ORF">GXN74_09545</name>
</gene>
<feature type="transmembrane region" description="Helical" evidence="3">
    <location>
        <begin position="44"/>
        <end position="69"/>
    </location>
</feature>
<organism evidence="4 5">
    <name type="scientific">Anaerotalea alkaliphila</name>
    <dbReference type="NCBI Taxonomy" id="2662126"/>
    <lineage>
        <taxon>Bacteria</taxon>
        <taxon>Bacillati</taxon>
        <taxon>Bacillota</taxon>
        <taxon>Clostridia</taxon>
        <taxon>Eubacteriales</taxon>
        <taxon>Anaerotalea</taxon>
    </lineage>
</organism>
<reference evidence="4 5" key="1">
    <citation type="submission" date="2020-01" db="EMBL/GenBank/DDBJ databases">
        <title>Anaeroalcalibacter tamaniensis gen. nov., sp. nov., moderately halophilic strictly anaerobic fermenter bacterium from mud volcano of Taman peninsula.</title>
        <authorList>
            <person name="Frolova A."/>
            <person name="Merkel A.Y."/>
            <person name="Slobodkin A.I."/>
        </authorList>
    </citation>
    <scope>NUCLEOTIDE SEQUENCE [LARGE SCALE GENOMIC DNA]</scope>
    <source>
        <strain evidence="4 5">F-3ap</strain>
    </source>
</reference>
<keyword evidence="5" id="KW-1185">Reference proteome</keyword>
<feature type="transmembrane region" description="Helical" evidence="3">
    <location>
        <begin position="228"/>
        <end position="248"/>
    </location>
</feature>
<keyword evidence="3" id="KW-0472">Membrane</keyword>
<feature type="transmembrane region" description="Helical" evidence="3">
    <location>
        <begin position="165"/>
        <end position="183"/>
    </location>
</feature>
<dbReference type="EMBL" id="JAAEEH010000025">
    <property type="protein sequence ID" value="NDL67982.1"/>
    <property type="molecule type" value="Genomic_DNA"/>
</dbReference>
<dbReference type="PANTHER" id="PTHR37815">
    <property type="entry name" value="UPF0397 PROTEIN BC_2624-RELATED"/>
    <property type="match status" value="1"/>
</dbReference>
<proteinExistence type="predicted"/>
<dbReference type="PANTHER" id="PTHR37815:SF3">
    <property type="entry name" value="UPF0397 PROTEIN SPR0429"/>
    <property type="match status" value="1"/>
</dbReference>
<feature type="transmembrane region" description="Helical" evidence="3">
    <location>
        <begin position="12"/>
        <end position="32"/>
    </location>
</feature>
<dbReference type="GO" id="GO:0016020">
    <property type="term" value="C:membrane"/>
    <property type="evidence" value="ECO:0007669"/>
    <property type="project" value="InterPro"/>
</dbReference>
<protein>
    <recommendedName>
        <fullName evidence="6">ECF transporter S component</fullName>
    </recommendedName>
</protein>
<evidence type="ECO:0000313" key="5">
    <source>
        <dbReference type="Proteomes" id="UP000461585"/>
    </source>
</evidence>
<evidence type="ECO:0000256" key="2">
    <source>
        <dbReference type="ARBA" id="ARBA00022989"/>
    </source>
</evidence>
<keyword evidence="1 3" id="KW-0812">Transmembrane</keyword>
<evidence type="ECO:0008006" key="6">
    <source>
        <dbReference type="Google" id="ProtNLM"/>
    </source>
</evidence>
<feature type="transmembrane region" description="Helical" evidence="3">
    <location>
        <begin position="105"/>
        <end position="128"/>
    </location>
</feature>
<evidence type="ECO:0000256" key="1">
    <source>
        <dbReference type="ARBA" id="ARBA00022692"/>
    </source>
</evidence>
<dbReference type="AlphaFoldDB" id="A0A7X5KPE6"/>
<feature type="transmembrane region" description="Helical" evidence="3">
    <location>
        <begin position="195"/>
        <end position="216"/>
    </location>
</feature>
<name>A0A7X5KPE6_9FIRM</name>
<keyword evidence="2 3" id="KW-1133">Transmembrane helix</keyword>
<sequence>MKNKTINVKTMTYTSIMMALVFVGTYVVKIPIPMTNGYIHPGDSMVFLSGLILGPVYGAAAAGIGSALADLVGGYPHWILPTLVIKALMAAIVGYVVHRTSQTKAFLFLTAAASSIWILFIGLGRVILGSEILRHSDPSQLLGDFEEFGTAQELVDQASRVNSQLLLIVVAIPLLLVAISLLIQKMSKVKLSFIHTYAFSVAGMVMVFLYYLAYWIMYGNYLVPIFSIPPNILQFIGGLVIALLLLPVSEKIRKSLTF</sequence>
<comment type="caution">
    <text evidence="4">The sequence shown here is derived from an EMBL/GenBank/DDBJ whole genome shotgun (WGS) entry which is preliminary data.</text>
</comment>
<evidence type="ECO:0000313" key="4">
    <source>
        <dbReference type="EMBL" id="NDL67982.1"/>
    </source>
</evidence>
<dbReference type="Gene3D" id="1.10.1760.20">
    <property type="match status" value="1"/>
</dbReference>
<feature type="transmembrane region" description="Helical" evidence="3">
    <location>
        <begin position="75"/>
        <end position="98"/>
    </location>
</feature>
<dbReference type="InterPro" id="IPR009825">
    <property type="entry name" value="ECF_substrate-spec-like"/>
</dbReference>
<accession>A0A7X5KPE6</accession>
<dbReference type="Proteomes" id="UP000461585">
    <property type="component" value="Unassembled WGS sequence"/>
</dbReference>